<reference evidence="3 4" key="1">
    <citation type="journal article" date="2013" name="Curr. Biol.">
        <title>The Genome of the Foraminiferan Reticulomyxa filosa.</title>
        <authorList>
            <person name="Glockner G."/>
            <person name="Hulsmann N."/>
            <person name="Schleicher M."/>
            <person name="Noegel A.A."/>
            <person name="Eichinger L."/>
            <person name="Gallinger C."/>
            <person name="Pawlowski J."/>
            <person name="Sierra R."/>
            <person name="Euteneuer U."/>
            <person name="Pillet L."/>
            <person name="Moustafa A."/>
            <person name="Platzer M."/>
            <person name="Groth M."/>
            <person name="Szafranski K."/>
            <person name="Schliwa M."/>
        </authorList>
    </citation>
    <scope>NUCLEOTIDE SEQUENCE [LARGE SCALE GENOMIC DNA]</scope>
</reference>
<name>X6NMT7_RETFI</name>
<keyword evidence="4" id="KW-1185">Reference proteome</keyword>
<proteinExistence type="predicted"/>
<feature type="domain" description="PH" evidence="2">
    <location>
        <begin position="40"/>
        <end position="151"/>
    </location>
</feature>
<feature type="region of interest" description="Disordered" evidence="1">
    <location>
        <begin position="284"/>
        <end position="303"/>
    </location>
</feature>
<dbReference type="EMBL" id="ASPP01007372">
    <property type="protein sequence ID" value="ETO27248.1"/>
    <property type="molecule type" value="Genomic_DNA"/>
</dbReference>
<evidence type="ECO:0000259" key="2">
    <source>
        <dbReference type="PROSITE" id="PS50003"/>
    </source>
</evidence>
<dbReference type="InterPro" id="IPR011993">
    <property type="entry name" value="PH-like_dom_sf"/>
</dbReference>
<dbReference type="SUPFAM" id="SSF50729">
    <property type="entry name" value="PH domain-like"/>
    <property type="match status" value="1"/>
</dbReference>
<evidence type="ECO:0000256" key="1">
    <source>
        <dbReference type="SAM" id="MobiDB-lite"/>
    </source>
</evidence>
<dbReference type="Pfam" id="PF00169">
    <property type="entry name" value="PH"/>
    <property type="match status" value="1"/>
</dbReference>
<evidence type="ECO:0000313" key="3">
    <source>
        <dbReference type="EMBL" id="ETO27248.1"/>
    </source>
</evidence>
<dbReference type="Proteomes" id="UP000023152">
    <property type="component" value="Unassembled WGS sequence"/>
</dbReference>
<accession>X6NMT7</accession>
<dbReference type="SMART" id="SM00233">
    <property type="entry name" value="PH"/>
    <property type="match status" value="1"/>
</dbReference>
<dbReference type="InterPro" id="IPR001849">
    <property type="entry name" value="PH_domain"/>
</dbReference>
<sequence>MKKLHKHYYIYIIYIYDMCNIRYVLQLFINIGGKKKITSVTLQEGWVYKMGEAISGLEGQYWRKRWLSLVTHPPRLVYREHCDSKEVKGVIDLKNILRIEKIVDETVITKQYQCPTLYVFECVTSNRTWIFACLSDDECNIWIERIRYFQPKLHLNAAARSNAKEQASLVDDSKNRHHDHMLSATHVNHEHSNLLLTDRSDNGKGLIPNPNESMHRSNPNASKVIQSVIDTTEEKNPLPVTRPSLNNRAGVIAQLLRRVSGVAEYIGLAEQRSVIRAVQPKGTVVDSPATDIHQPDTNANAKN</sequence>
<dbReference type="AlphaFoldDB" id="X6NMT7"/>
<comment type="caution">
    <text evidence="3">The sequence shown here is derived from an EMBL/GenBank/DDBJ whole genome shotgun (WGS) entry which is preliminary data.</text>
</comment>
<evidence type="ECO:0000313" key="4">
    <source>
        <dbReference type="Proteomes" id="UP000023152"/>
    </source>
</evidence>
<dbReference type="Gene3D" id="2.30.29.30">
    <property type="entry name" value="Pleckstrin-homology domain (PH domain)/Phosphotyrosine-binding domain (PTB)"/>
    <property type="match status" value="1"/>
</dbReference>
<protein>
    <recommendedName>
        <fullName evidence="2">PH domain-containing protein</fullName>
    </recommendedName>
</protein>
<gene>
    <name evidence="3" type="ORF">RFI_09885</name>
</gene>
<organism evidence="3 4">
    <name type="scientific">Reticulomyxa filosa</name>
    <dbReference type="NCBI Taxonomy" id="46433"/>
    <lineage>
        <taxon>Eukaryota</taxon>
        <taxon>Sar</taxon>
        <taxon>Rhizaria</taxon>
        <taxon>Retaria</taxon>
        <taxon>Foraminifera</taxon>
        <taxon>Monothalamids</taxon>
        <taxon>Reticulomyxidae</taxon>
        <taxon>Reticulomyxa</taxon>
    </lineage>
</organism>
<dbReference type="PROSITE" id="PS50003">
    <property type="entry name" value="PH_DOMAIN"/>
    <property type="match status" value="1"/>
</dbReference>